<dbReference type="InterPro" id="IPR011042">
    <property type="entry name" value="6-blade_b-propeller_TolB-like"/>
</dbReference>
<dbReference type="Proteomes" id="UP001376459">
    <property type="component" value="Unassembled WGS sequence"/>
</dbReference>
<name>A0ABU8UQS6_9ACTN</name>
<dbReference type="Gene3D" id="2.120.10.30">
    <property type="entry name" value="TolB, C-terminal domain"/>
    <property type="match status" value="1"/>
</dbReference>
<evidence type="ECO:0000256" key="2">
    <source>
        <dbReference type="SAM" id="MobiDB-lite"/>
    </source>
</evidence>
<dbReference type="EMBL" id="JBBKAK010000001">
    <property type="protein sequence ID" value="MEJ8671265.1"/>
    <property type="molecule type" value="Genomic_DNA"/>
</dbReference>
<feature type="region of interest" description="Disordered" evidence="2">
    <location>
        <begin position="243"/>
        <end position="275"/>
    </location>
</feature>
<dbReference type="PANTHER" id="PTHR36842">
    <property type="entry name" value="PROTEIN TOLB HOMOLOG"/>
    <property type="match status" value="1"/>
</dbReference>
<gene>
    <name evidence="3" type="ORF">WKI71_31425</name>
</gene>
<dbReference type="InterPro" id="IPR011659">
    <property type="entry name" value="WD40"/>
</dbReference>
<sequence>MGQPAVDPSCQWITYTATLPATDADPHPQSRVYRFRFNGGTTDAVSAPTGEAAGNPSISYDGRYIAFEQGGGVHVRDLDTGALEQAGAEGASAPSLSGDGRRVAFRQGNEIHVRDLDAGTTTRVRGTEPSLSGSGTHLAYTSRDAVYLLELATGQRQLVSVDRWGGRNDLPARHPSVNADGTVVAFESASPDLVEGTPTGCRTSSCGQFNDNDHQRGTTMHSTKRVVALAIALAAATATLSGTSAGAAPRAPYTEKASVAPDGTDGNRGSNGQSLSADGRHLAFVSDADNLVAGDSNGVADAFVRDLRTGVTRLASTAADGSPGRRTSWTSR</sequence>
<comment type="caution">
    <text evidence="3">The sequence shown here is derived from an EMBL/GenBank/DDBJ whole genome shotgun (WGS) entry which is preliminary data.</text>
</comment>
<evidence type="ECO:0000256" key="1">
    <source>
        <dbReference type="ARBA" id="ARBA00009820"/>
    </source>
</evidence>
<dbReference type="SUPFAM" id="SSF82171">
    <property type="entry name" value="DPP6 N-terminal domain-like"/>
    <property type="match status" value="1"/>
</dbReference>
<keyword evidence="4" id="KW-1185">Reference proteome</keyword>
<proteinExistence type="inferred from homology"/>
<reference evidence="3 4" key="1">
    <citation type="submission" date="2024-03" db="EMBL/GenBank/DDBJ databases">
        <title>Novel Streptomyces species of biotechnological and ecological value are a feature of Machair soil.</title>
        <authorList>
            <person name="Prole J.R."/>
            <person name="Goodfellow M."/>
            <person name="Allenby N."/>
            <person name="Ward A.C."/>
        </authorList>
    </citation>
    <scope>NUCLEOTIDE SEQUENCE [LARGE SCALE GENOMIC DNA]</scope>
    <source>
        <strain evidence="3 4">MS1.AVA.1</strain>
    </source>
</reference>
<evidence type="ECO:0000313" key="4">
    <source>
        <dbReference type="Proteomes" id="UP001376459"/>
    </source>
</evidence>
<organism evidence="3 4">
    <name type="scientific">Streptomyces machairae</name>
    <dbReference type="NCBI Taxonomy" id="3134109"/>
    <lineage>
        <taxon>Bacteria</taxon>
        <taxon>Bacillati</taxon>
        <taxon>Actinomycetota</taxon>
        <taxon>Actinomycetes</taxon>
        <taxon>Kitasatosporales</taxon>
        <taxon>Streptomycetaceae</taxon>
        <taxon>Streptomyces</taxon>
    </lineage>
</organism>
<protein>
    <submittedName>
        <fullName evidence="3">Uncharacterized protein</fullName>
    </submittedName>
</protein>
<accession>A0ABU8UQS6</accession>
<dbReference type="PANTHER" id="PTHR36842:SF1">
    <property type="entry name" value="PROTEIN TOLB"/>
    <property type="match status" value="1"/>
</dbReference>
<comment type="similarity">
    <text evidence="1">Belongs to the TolB family.</text>
</comment>
<evidence type="ECO:0000313" key="3">
    <source>
        <dbReference type="EMBL" id="MEJ8671265.1"/>
    </source>
</evidence>
<dbReference type="Pfam" id="PF07676">
    <property type="entry name" value="PD40"/>
    <property type="match status" value="1"/>
</dbReference>